<reference evidence="3 4" key="1">
    <citation type="submission" date="2018-03" db="EMBL/GenBank/DDBJ databases">
        <title>Genomic Encyclopedia of Archaeal and Bacterial Type Strains, Phase II (KMG-II): from individual species to whole genera.</title>
        <authorList>
            <person name="Goeker M."/>
        </authorList>
    </citation>
    <scope>NUCLEOTIDE SEQUENCE [LARGE SCALE GENOMIC DNA]</scope>
    <source>
        <strain evidence="3 4">DSM 100214</strain>
    </source>
</reference>
<evidence type="ECO:0000313" key="3">
    <source>
        <dbReference type="EMBL" id="PXV58395.1"/>
    </source>
</evidence>
<dbReference type="Pfam" id="PF07432">
    <property type="entry name" value="Hc1"/>
    <property type="match status" value="1"/>
</dbReference>
<dbReference type="EMBL" id="QICL01000049">
    <property type="protein sequence ID" value="PXV58395.1"/>
    <property type="molecule type" value="Genomic_DNA"/>
</dbReference>
<sequence>MSLNGRKETKNHENKLVGLTIFAPEIIKKTNMKQLTDNLNQLFADFAKDAALQVEAGNKAAGTRARKSSLAIEKALKEFRKKSIELSK</sequence>
<dbReference type="InterPro" id="IPR010886">
    <property type="entry name" value="Hc1"/>
</dbReference>
<name>A0A2V3PJE4_9BACT</name>
<evidence type="ECO:0000256" key="2">
    <source>
        <dbReference type="ARBA" id="ARBA00008424"/>
    </source>
</evidence>
<comment type="function">
    <text evidence="1">Might have a role analogous to that of eukaryotic histone proteins.</text>
</comment>
<accession>A0A2V3PJE4</accession>
<protein>
    <submittedName>
        <fullName evidence="3">Histone H1-like protein Hc1</fullName>
    </submittedName>
</protein>
<dbReference type="Proteomes" id="UP000247973">
    <property type="component" value="Unassembled WGS sequence"/>
</dbReference>
<dbReference type="AlphaFoldDB" id="A0A2V3PJE4"/>
<evidence type="ECO:0000313" key="4">
    <source>
        <dbReference type="Proteomes" id="UP000247973"/>
    </source>
</evidence>
<dbReference type="GO" id="GO:0030527">
    <property type="term" value="F:structural constituent of chromatin"/>
    <property type="evidence" value="ECO:0007669"/>
    <property type="project" value="InterPro"/>
</dbReference>
<gene>
    <name evidence="3" type="ORF">CLV62_1494</name>
</gene>
<dbReference type="GO" id="GO:0003677">
    <property type="term" value="F:DNA binding"/>
    <property type="evidence" value="ECO:0007669"/>
    <property type="project" value="InterPro"/>
</dbReference>
<evidence type="ECO:0000256" key="1">
    <source>
        <dbReference type="ARBA" id="ARBA00002333"/>
    </source>
</evidence>
<comment type="caution">
    <text evidence="3">The sequence shown here is derived from an EMBL/GenBank/DDBJ whole genome shotgun (WGS) entry which is preliminary data.</text>
</comment>
<proteinExistence type="inferred from homology"/>
<keyword evidence="4" id="KW-1185">Reference proteome</keyword>
<comment type="similarity">
    <text evidence="2">Belongs to the histone H1/H5 family. HCT subfamily.</text>
</comment>
<organism evidence="3 4">
    <name type="scientific">Dysgonomonas alginatilytica</name>
    <dbReference type="NCBI Taxonomy" id="1605892"/>
    <lineage>
        <taxon>Bacteria</taxon>
        <taxon>Pseudomonadati</taxon>
        <taxon>Bacteroidota</taxon>
        <taxon>Bacteroidia</taxon>
        <taxon>Bacteroidales</taxon>
        <taxon>Dysgonomonadaceae</taxon>
        <taxon>Dysgonomonas</taxon>
    </lineage>
</organism>